<dbReference type="Proteomes" id="UP000011086">
    <property type="component" value="Unassembled WGS sequence"/>
</dbReference>
<organism evidence="1">
    <name type="scientific">Pyricularia oryzae (strain Y34)</name>
    <name type="common">Rice blast fungus</name>
    <name type="synonym">Magnaporthe oryzae</name>
    <dbReference type="NCBI Taxonomy" id="1143189"/>
    <lineage>
        <taxon>Eukaryota</taxon>
        <taxon>Fungi</taxon>
        <taxon>Dikarya</taxon>
        <taxon>Ascomycota</taxon>
        <taxon>Pezizomycotina</taxon>
        <taxon>Sordariomycetes</taxon>
        <taxon>Sordariomycetidae</taxon>
        <taxon>Magnaporthales</taxon>
        <taxon>Pyriculariaceae</taxon>
        <taxon>Pyricularia</taxon>
    </lineage>
</organism>
<proteinExistence type="predicted"/>
<reference evidence="1" key="1">
    <citation type="journal article" date="2012" name="PLoS Genet.">
        <title>Comparative analysis of the genomes of two field isolates of the rice blast fungus Magnaporthe oryzae.</title>
        <authorList>
            <person name="Xue M."/>
            <person name="Yang J."/>
            <person name="Li Z."/>
            <person name="Hu S."/>
            <person name="Yao N."/>
            <person name="Dean R.A."/>
            <person name="Zhao W."/>
            <person name="Shen M."/>
            <person name="Zhang H."/>
            <person name="Li C."/>
            <person name="Liu L."/>
            <person name="Cao L."/>
            <person name="Xu X."/>
            <person name="Xing Y."/>
            <person name="Hsiang T."/>
            <person name="Zhang Z."/>
            <person name="Xu J.R."/>
            <person name="Peng Y.L."/>
        </authorList>
    </citation>
    <scope>NUCLEOTIDE SEQUENCE</scope>
    <source>
        <strain evidence="1">Y34</strain>
    </source>
</reference>
<sequence>MQVWNKIFKDDEWLNTVMNQTYTHVSPPIPALIGYDILKLYKGSDERVYLLLTANDWGGNIQFAPDTRHSLRPHKYDKESHEVSIEGTKITIALERYNMEELKLKEPQKLFHLTGKSKDKPETAALYYNEDVPVRIGEDEIGGIRDNDRLLVQDLSTIMSKFRDGKPVMRYIQKHGGTPPSRMIPMPPYLCVIVGIFPYLYDISCVVPSYGPVPSLLLNIASGGANTFAL</sequence>
<dbReference type="EMBL" id="JH792912">
    <property type="protein sequence ID" value="ELQ45144.1"/>
    <property type="molecule type" value="Genomic_DNA"/>
</dbReference>
<dbReference type="AlphaFoldDB" id="A0AA97PAY3"/>
<protein>
    <submittedName>
        <fullName evidence="1">Uncharacterized protein</fullName>
    </submittedName>
</protein>
<accession>A0AA97PAY3</accession>
<evidence type="ECO:0000313" key="1">
    <source>
        <dbReference type="EMBL" id="ELQ45144.1"/>
    </source>
</evidence>
<gene>
    <name evidence="1" type="ORF">OOU_Y34scaffold00006g3</name>
</gene>
<name>A0AA97PAY3_PYRO3</name>